<dbReference type="GO" id="GO:0001046">
    <property type="term" value="F:core promoter sequence-specific DNA binding"/>
    <property type="evidence" value="ECO:0007669"/>
    <property type="project" value="TreeGrafter"/>
</dbReference>
<name>A0A941GQ32_9CHRO</name>
<dbReference type="SUPFAM" id="SSF47413">
    <property type="entry name" value="lambda repressor-like DNA-binding domains"/>
    <property type="match status" value="1"/>
</dbReference>
<dbReference type="PANTHER" id="PTHR40455:SF1">
    <property type="entry name" value="ANTITOXIN HIGA"/>
    <property type="match status" value="1"/>
</dbReference>
<sequence>MKIRPLKTEKDYQSALAEIEKIFDASPNTPEGDDLEILTTLVEVYEAQNHPIEAPDPISAIMYHLESRGLSIQDLYQLLGSQETVNNILERKQALNLDIIRKLHQHLGLSADILIQPYPLVKTF</sequence>
<dbReference type="Pfam" id="PF01381">
    <property type="entry name" value="HTH_3"/>
    <property type="match status" value="1"/>
</dbReference>
<evidence type="ECO:0000313" key="2">
    <source>
        <dbReference type="EMBL" id="MBR8828249.1"/>
    </source>
</evidence>
<dbReference type="Gene3D" id="1.10.260.40">
    <property type="entry name" value="lambda repressor-like DNA-binding domains"/>
    <property type="match status" value="1"/>
</dbReference>
<proteinExistence type="predicted"/>
<dbReference type="AlphaFoldDB" id="A0A941GQ32"/>
<evidence type="ECO:0000259" key="1">
    <source>
        <dbReference type="PROSITE" id="PS50943"/>
    </source>
</evidence>
<dbReference type="GO" id="GO:0006355">
    <property type="term" value="P:regulation of DNA-templated transcription"/>
    <property type="evidence" value="ECO:0007669"/>
    <property type="project" value="InterPro"/>
</dbReference>
<evidence type="ECO:0000313" key="3">
    <source>
        <dbReference type="Proteomes" id="UP000767446"/>
    </source>
</evidence>
<dbReference type="Proteomes" id="UP000767446">
    <property type="component" value="Unassembled WGS sequence"/>
</dbReference>
<dbReference type="PROSITE" id="PS50943">
    <property type="entry name" value="HTH_CROC1"/>
    <property type="match status" value="1"/>
</dbReference>
<organism evidence="2 3">
    <name type="scientific">Gomphosphaeria aponina SAG 52.96 = DSM 107014</name>
    <dbReference type="NCBI Taxonomy" id="1521640"/>
    <lineage>
        <taxon>Bacteria</taxon>
        <taxon>Bacillati</taxon>
        <taxon>Cyanobacteriota</taxon>
        <taxon>Cyanophyceae</taxon>
        <taxon>Oscillatoriophycideae</taxon>
        <taxon>Chroococcales</taxon>
        <taxon>Gomphosphaeriaceae</taxon>
        <taxon>Gomphosphaeria</taxon>
    </lineage>
</organism>
<reference evidence="2" key="1">
    <citation type="submission" date="2021-02" db="EMBL/GenBank/DDBJ databases">
        <title>Metagenome analyses of Stigonema ocellatum DSM 106950, Chlorogloea purpurea SAG 13.99 and Gomphosphaeria aponina DSM 107014.</title>
        <authorList>
            <person name="Marter P."/>
            <person name="Huang S."/>
        </authorList>
    </citation>
    <scope>NUCLEOTIDE SEQUENCE</scope>
    <source>
        <strain evidence="2">JP213</strain>
    </source>
</reference>
<comment type="caution">
    <text evidence="2">The sequence shown here is derived from an EMBL/GenBank/DDBJ whole genome shotgun (WGS) entry which is preliminary data.</text>
</comment>
<dbReference type="InterPro" id="IPR039060">
    <property type="entry name" value="Antitox_HigA"/>
</dbReference>
<dbReference type="SMART" id="SM00530">
    <property type="entry name" value="HTH_XRE"/>
    <property type="match status" value="1"/>
</dbReference>
<feature type="domain" description="HTH cro/C1-type" evidence="1">
    <location>
        <begin position="66"/>
        <end position="114"/>
    </location>
</feature>
<dbReference type="EMBL" id="JADQBC010000062">
    <property type="protein sequence ID" value="MBR8828249.1"/>
    <property type="molecule type" value="Genomic_DNA"/>
</dbReference>
<dbReference type="InterPro" id="IPR001387">
    <property type="entry name" value="Cro/C1-type_HTH"/>
</dbReference>
<dbReference type="InterPro" id="IPR010982">
    <property type="entry name" value="Lambda_DNA-bd_dom_sf"/>
</dbReference>
<dbReference type="PANTHER" id="PTHR40455">
    <property type="entry name" value="ANTITOXIN HIGA"/>
    <property type="match status" value="1"/>
</dbReference>
<gene>
    <name evidence="2" type="ORF">DSM107014_10200</name>
</gene>
<protein>
    <submittedName>
        <fullName evidence="2">Helix-turn-helix domain-containing protein</fullName>
    </submittedName>
</protein>
<accession>A0A941GQ32</accession>